<feature type="compositionally biased region" description="Polar residues" evidence="1">
    <location>
        <begin position="9"/>
        <end position="19"/>
    </location>
</feature>
<dbReference type="EMBL" id="LFIV01000043">
    <property type="protein sequence ID" value="KZL73506.1"/>
    <property type="molecule type" value="Genomic_DNA"/>
</dbReference>
<feature type="region of interest" description="Disordered" evidence="1">
    <location>
        <begin position="395"/>
        <end position="427"/>
    </location>
</feature>
<dbReference type="STRING" id="708197.A0A166UKJ4"/>
<protein>
    <submittedName>
        <fullName evidence="2">Uncharacterized protein</fullName>
    </submittedName>
</protein>
<comment type="caution">
    <text evidence="2">The sequence shown here is derived from an EMBL/GenBank/DDBJ whole genome shotgun (WGS) entry which is preliminary data.</text>
</comment>
<feature type="compositionally biased region" description="Low complexity" evidence="1">
    <location>
        <begin position="517"/>
        <end position="530"/>
    </location>
</feature>
<name>A0A166UKJ4_9PEZI</name>
<reference evidence="2 3" key="1">
    <citation type="submission" date="2015-06" db="EMBL/GenBank/DDBJ databases">
        <title>Survival trade-offs in plant roots during colonization by closely related pathogenic and mutualistic fungi.</title>
        <authorList>
            <person name="Hacquard S."/>
            <person name="Kracher B."/>
            <person name="Hiruma K."/>
            <person name="Weinman A."/>
            <person name="Muench P."/>
            <person name="Garrido Oter R."/>
            <person name="Ver Loren van Themaat E."/>
            <person name="Dallerey J.-F."/>
            <person name="Damm U."/>
            <person name="Henrissat B."/>
            <person name="Lespinet O."/>
            <person name="Thon M."/>
            <person name="Kemen E."/>
            <person name="McHardy A.C."/>
            <person name="Schulze-Lefert P."/>
            <person name="O'Connell R.J."/>
        </authorList>
    </citation>
    <scope>NUCLEOTIDE SEQUENCE [LARGE SCALE GENOMIC DNA]</scope>
    <source>
        <strain evidence="2 3">0861</strain>
    </source>
</reference>
<feature type="region of interest" description="Disordered" evidence="1">
    <location>
        <begin position="488"/>
        <end position="545"/>
    </location>
</feature>
<evidence type="ECO:0000313" key="2">
    <source>
        <dbReference type="EMBL" id="KZL73506.1"/>
    </source>
</evidence>
<evidence type="ECO:0000313" key="3">
    <source>
        <dbReference type="Proteomes" id="UP000076552"/>
    </source>
</evidence>
<gene>
    <name evidence="2" type="ORF">CT0861_03480</name>
</gene>
<accession>A0A166UKJ4</accession>
<keyword evidence="3" id="KW-1185">Reference proteome</keyword>
<feature type="region of interest" description="Disordered" evidence="1">
    <location>
        <begin position="146"/>
        <end position="224"/>
    </location>
</feature>
<feature type="compositionally biased region" description="Basic and acidic residues" evidence="1">
    <location>
        <begin position="208"/>
        <end position="223"/>
    </location>
</feature>
<feature type="region of interest" description="Disordered" evidence="1">
    <location>
        <begin position="1"/>
        <end position="25"/>
    </location>
</feature>
<evidence type="ECO:0000256" key="1">
    <source>
        <dbReference type="SAM" id="MobiDB-lite"/>
    </source>
</evidence>
<dbReference type="AlphaFoldDB" id="A0A166UKJ4"/>
<sequence>MGWERKVSPSPQASNTASSRHFMPLPTCSEREATNSGMNYIHLTQTLVESFNALADEVQILTDRKTILEHKLRFAHEQYQYLADKHAPAAPEISEVLAKLQLPPELANPSLEDANPVPLPKRNKLDTRNQIALIIRDGRRVAQQLTSIGETSKTSDSSRETSSREARTGTSMSTVLEQDFTIEGKKGPLECPFSSPKAEGDEGVGDAHSAEKGSQDPTPHHSADPICAAMFEESTSQPAPGAADSPAKCPIRYLDQHSPEEIAHYVETHKHELPRSHEVCVRRYQKNEVQIKKLDAKYGNLVNMIQGLSALHQPMLPESQQEQEEIDRASNERVHNWAKAVTASETEDAEQSLPEPIDADEARQSHFDRPLKEVRVGESPSRPWGISVPIYESHGLSGEERPLSPPPAPVFMPSGSEDEETPAPKTGKCPFDHTKMAAMAAAREEAQPPSPSPAPNFMSNGMSDNVSPPKAGGKCPFDHAQLAAMGFASPTPNTGEQTFVHADPDPVELPSTPVKPQPSQSAPAQQQQPQMPTFINPPLDANKQFNSNGVPQMVFTGPVFIGYPIEQAIQFMQHFQGRQ</sequence>
<proteinExistence type="predicted"/>
<dbReference type="Proteomes" id="UP000076552">
    <property type="component" value="Unassembled WGS sequence"/>
</dbReference>
<organism evidence="2 3">
    <name type="scientific">Colletotrichum tofieldiae</name>
    <dbReference type="NCBI Taxonomy" id="708197"/>
    <lineage>
        <taxon>Eukaryota</taxon>
        <taxon>Fungi</taxon>
        <taxon>Dikarya</taxon>
        <taxon>Ascomycota</taxon>
        <taxon>Pezizomycotina</taxon>
        <taxon>Sordariomycetes</taxon>
        <taxon>Hypocreomycetidae</taxon>
        <taxon>Glomerellales</taxon>
        <taxon>Glomerellaceae</taxon>
        <taxon>Colletotrichum</taxon>
        <taxon>Colletotrichum spaethianum species complex</taxon>
    </lineage>
</organism>
<feature type="compositionally biased region" description="Basic and acidic residues" evidence="1">
    <location>
        <begin position="156"/>
        <end position="167"/>
    </location>
</feature>